<organism evidence="2">
    <name type="scientific">Entomoneis paludosa</name>
    <dbReference type="NCBI Taxonomy" id="265537"/>
    <lineage>
        <taxon>Eukaryota</taxon>
        <taxon>Sar</taxon>
        <taxon>Stramenopiles</taxon>
        <taxon>Ochrophyta</taxon>
        <taxon>Bacillariophyta</taxon>
        <taxon>Bacillariophyceae</taxon>
        <taxon>Bacillariophycidae</taxon>
        <taxon>Entomoneidaceae</taxon>
        <taxon>Entomoneis</taxon>
    </lineage>
</organism>
<dbReference type="AlphaFoldDB" id="A0A7S2V9R9"/>
<evidence type="ECO:0000256" key="1">
    <source>
        <dbReference type="SAM" id="MobiDB-lite"/>
    </source>
</evidence>
<feature type="compositionally biased region" description="Basic and acidic residues" evidence="1">
    <location>
        <begin position="58"/>
        <end position="67"/>
    </location>
</feature>
<gene>
    <name evidence="2" type="ORF">APAL1065_LOCUS2113</name>
</gene>
<feature type="compositionally biased region" description="Low complexity" evidence="1">
    <location>
        <begin position="68"/>
        <end position="77"/>
    </location>
</feature>
<accession>A0A7S2V9R9</accession>
<sequence>MALSIMNHFYFENHELQIPCMLLDSLLIYGLHSYESKLKKEQEDHEQKLAKQVAVQQETDKRDKKAQEAANRAQQKAQQRKLKNMTSKQANFGLPNNINQPDKAKKN</sequence>
<name>A0A7S2V9R9_9STRA</name>
<feature type="compositionally biased region" description="Polar residues" evidence="1">
    <location>
        <begin position="85"/>
        <end position="100"/>
    </location>
</feature>
<evidence type="ECO:0000313" key="2">
    <source>
        <dbReference type="EMBL" id="CAD9943964.1"/>
    </source>
</evidence>
<proteinExistence type="predicted"/>
<feature type="region of interest" description="Disordered" evidence="1">
    <location>
        <begin position="42"/>
        <end position="107"/>
    </location>
</feature>
<dbReference type="EMBL" id="HBHT01003137">
    <property type="protein sequence ID" value="CAD9943964.1"/>
    <property type="molecule type" value="Transcribed_RNA"/>
</dbReference>
<protein>
    <submittedName>
        <fullName evidence="2">Uncharacterized protein</fullName>
    </submittedName>
</protein>
<reference evidence="2" key="1">
    <citation type="submission" date="2021-01" db="EMBL/GenBank/DDBJ databases">
        <authorList>
            <person name="Corre E."/>
            <person name="Pelletier E."/>
            <person name="Niang G."/>
            <person name="Scheremetjew M."/>
            <person name="Finn R."/>
            <person name="Kale V."/>
            <person name="Holt S."/>
            <person name="Cochrane G."/>
            <person name="Meng A."/>
            <person name="Brown T."/>
            <person name="Cohen L."/>
        </authorList>
    </citation>
    <scope>NUCLEOTIDE SEQUENCE</scope>
    <source>
        <strain evidence="2">CCMP125</strain>
    </source>
</reference>